<reference evidence="12" key="1">
    <citation type="submission" date="2022-03" db="EMBL/GenBank/DDBJ databases">
        <title>Complete genome sequence of Caldinitratiruptor microaerophilus.</title>
        <authorList>
            <person name="Mukaiyama R."/>
            <person name="Nishiyama T."/>
            <person name="Ueda K."/>
        </authorList>
    </citation>
    <scope>NUCLEOTIDE SEQUENCE</scope>
    <source>
        <strain evidence="12">JCM 16183</strain>
    </source>
</reference>
<feature type="binding site" evidence="7">
    <location>
        <begin position="326"/>
        <end position="329"/>
    </location>
    <ligand>
        <name>GTP</name>
        <dbReference type="ChEBI" id="CHEBI:37565"/>
    </ligand>
</feature>
<dbReference type="HAMAP" id="MF_00900">
    <property type="entry name" value="GTPase_HflX"/>
    <property type="match status" value="1"/>
</dbReference>
<dbReference type="InterPro" id="IPR016496">
    <property type="entry name" value="GTPase_HflX"/>
</dbReference>
<evidence type="ECO:0000256" key="7">
    <source>
        <dbReference type="PIRSR" id="PIRSR006809-1"/>
    </source>
</evidence>
<keyword evidence="2 8" id="KW-0479">Metal-binding</keyword>
<name>A0AA35CJ32_9FIRM</name>
<dbReference type="Pfam" id="PF01926">
    <property type="entry name" value="MMR_HSR1"/>
    <property type="match status" value="1"/>
</dbReference>
<dbReference type="NCBIfam" id="TIGR03156">
    <property type="entry name" value="GTP_HflX"/>
    <property type="match status" value="1"/>
</dbReference>
<feature type="binding site" evidence="8">
    <location>
        <position position="240"/>
    </location>
    <ligand>
        <name>Mg(2+)</name>
        <dbReference type="ChEBI" id="CHEBI:18420"/>
    </ligand>
</feature>
<feature type="coiled-coil region" evidence="9">
    <location>
        <begin position="166"/>
        <end position="193"/>
    </location>
</feature>
<evidence type="ECO:0000256" key="4">
    <source>
        <dbReference type="ARBA" id="ARBA00022842"/>
    </source>
</evidence>
<evidence type="ECO:0000256" key="10">
    <source>
        <dbReference type="SAM" id="MobiDB-lite"/>
    </source>
</evidence>
<dbReference type="CDD" id="cd01878">
    <property type="entry name" value="HflX"/>
    <property type="match status" value="1"/>
</dbReference>
<dbReference type="InterPro" id="IPR025121">
    <property type="entry name" value="GTPase_HflX_N"/>
</dbReference>
<dbReference type="RefSeq" id="WP_264844079.1">
    <property type="nucleotide sequence ID" value="NZ_AP025628.1"/>
</dbReference>
<organism evidence="12 13">
    <name type="scientific">Caldinitratiruptor microaerophilus</name>
    <dbReference type="NCBI Taxonomy" id="671077"/>
    <lineage>
        <taxon>Bacteria</taxon>
        <taxon>Bacillati</taxon>
        <taxon>Bacillota</taxon>
        <taxon>Clostridia</taxon>
        <taxon>Eubacteriales</taxon>
        <taxon>Symbiobacteriaceae</taxon>
        <taxon>Caldinitratiruptor</taxon>
    </lineage>
</organism>
<dbReference type="Pfam" id="PF13167">
    <property type="entry name" value="GTP-bdg_N"/>
    <property type="match status" value="1"/>
</dbReference>
<dbReference type="Gene3D" id="3.40.50.11060">
    <property type="entry name" value="GTPase HflX, N-terminal domain"/>
    <property type="match status" value="1"/>
</dbReference>
<comment type="cofactor">
    <cofactor evidence="8">
        <name>Mg(2+)</name>
        <dbReference type="ChEBI" id="CHEBI:18420"/>
    </cofactor>
</comment>
<dbReference type="SUPFAM" id="SSF52540">
    <property type="entry name" value="P-loop containing nucleoside triphosphate hydrolases"/>
    <property type="match status" value="1"/>
</dbReference>
<dbReference type="InterPro" id="IPR030394">
    <property type="entry name" value="G_HFLX_dom"/>
</dbReference>
<dbReference type="GO" id="GO:0043022">
    <property type="term" value="F:ribosome binding"/>
    <property type="evidence" value="ECO:0007669"/>
    <property type="project" value="TreeGrafter"/>
</dbReference>
<accession>A0AA35CJ32</accession>
<evidence type="ECO:0000256" key="8">
    <source>
        <dbReference type="PIRSR" id="PIRSR006809-2"/>
    </source>
</evidence>
<comment type="similarity">
    <text evidence="6">Belongs to the TRAFAC class OBG-HflX-like GTPase superfamily. HflX GTPase family.</text>
</comment>
<feature type="binding site" evidence="8">
    <location>
        <position position="220"/>
    </location>
    <ligand>
        <name>Mg(2+)</name>
        <dbReference type="ChEBI" id="CHEBI:18420"/>
    </ligand>
</feature>
<dbReference type="InterPro" id="IPR032305">
    <property type="entry name" value="GTP-bd_M"/>
</dbReference>
<evidence type="ECO:0000256" key="2">
    <source>
        <dbReference type="ARBA" id="ARBA00022723"/>
    </source>
</evidence>
<keyword evidence="13" id="KW-1185">Reference proteome</keyword>
<feature type="domain" description="Hflx-type G" evidence="11">
    <location>
        <begin position="207"/>
        <end position="380"/>
    </location>
</feature>
<dbReference type="FunFam" id="3.40.50.11060:FF:000001">
    <property type="entry name" value="GTPase HflX"/>
    <property type="match status" value="1"/>
</dbReference>
<dbReference type="GO" id="GO:0046872">
    <property type="term" value="F:metal ion binding"/>
    <property type="evidence" value="ECO:0007669"/>
    <property type="project" value="UniProtKB-KW"/>
</dbReference>
<keyword evidence="9" id="KW-0175">Coiled coil</keyword>
<feature type="region of interest" description="Disordered" evidence="10">
    <location>
        <begin position="431"/>
        <end position="451"/>
    </location>
</feature>
<comment type="subunit">
    <text evidence="6">Monomer. Associates with the 50S ribosomal subunit.</text>
</comment>
<evidence type="ECO:0000256" key="3">
    <source>
        <dbReference type="ARBA" id="ARBA00022741"/>
    </source>
</evidence>
<feature type="binding site" evidence="7">
    <location>
        <begin position="213"/>
        <end position="220"/>
    </location>
    <ligand>
        <name>GTP</name>
        <dbReference type="ChEBI" id="CHEBI:37565"/>
    </ligand>
</feature>
<dbReference type="PANTHER" id="PTHR10229">
    <property type="entry name" value="GTP-BINDING PROTEIN HFLX"/>
    <property type="match status" value="1"/>
</dbReference>
<evidence type="ECO:0000313" key="13">
    <source>
        <dbReference type="Proteomes" id="UP001163687"/>
    </source>
</evidence>
<dbReference type="PRINTS" id="PR00326">
    <property type="entry name" value="GTP1OBG"/>
</dbReference>
<evidence type="ECO:0000313" key="12">
    <source>
        <dbReference type="EMBL" id="BDG60007.1"/>
    </source>
</evidence>
<dbReference type="Gene3D" id="3.40.50.300">
    <property type="entry name" value="P-loop containing nucleotide triphosphate hydrolases"/>
    <property type="match status" value="1"/>
</dbReference>
<dbReference type="GO" id="GO:0003924">
    <property type="term" value="F:GTPase activity"/>
    <property type="evidence" value="ECO:0007669"/>
    <property type="project" value="UniProtKB-UniRule"/>
</dbReference>
<evidence type="ECO:0000256" key="5">
    <source>
        <dbReference type="ARBA" id="ARBA00023134"/>
    </source>
</evidence>
<protein>
    <recommendedName>
        <fullName evidence="6">GTPase HflX</fullName>
    </recommendedName>
    <alternativeName>
        <fullName evidence="6">GTP-binding protein HflX</fullName>
    </alternativeName>
</protein>
<dbReference type="KEGG" id="cmic:caldi_10970"/>
<evidence type="ECO:0000259" key="11">
    <source>
        <dbReference type="PROSITE" id="PS51705"/>
    </source>
</evidence>
<dbReference type="GO" id="GO:0005737">
    <property type="term" value="C:cytoplasm"/>
    <property type="evidence" value="ECO:0007669"/>
    <property type="project" value="UniProtKB-SubCell"/>
</dbReference>
<keyword evidence="1 6" id="KW-0963">Cytoplasm</keyword>
<evidence type="ECO:0000256" key="9">
    <source>
        <dbReference type="SAM" id="Coils"/>
    </source>
</evidence>
<keyword evidence="4 8" id="KW-0460">Magnesium</keyword>
<keyword evidence="5 6" id="KW-0342">GTP-binding</keyword>
<dbReference type="Gene3D" id="6.10.250.2860">
    <property type="match status" value="1"/>
</dbReference>
<dbReference type="PROSITE" id="PS51705">
    <property type="entry name" value="G_HFLX"/>
    <property type="match status" value="1"/>
</dbReference>
<feature type="binding site" evidence="7">
    <location>
        <begin position="238"/>
        <end position="242"/>
    </location>
    <ligand>
        <name>GTP</name>
        <dbReference type="ChEBI" id="CHEBI:37565"/>
    </ligand>
</feature>
<sequence>MADTSPQRALLVAVEAGGAPRRARPEADEPSPEESLAELRLLAETAGAQVVGTVIQSRREWSPATLIGEGKAREIERLRQEQGFDLVIFDEELSPSQQRNLEAIINCGILDRTALILDIFARRARTREARVQVELAQLQYRLPRLTGRGVDLSRLGGGIGTRGPGETRLEIDRRRIRERIAHLRRELQEVAAHRERQRAGREENRVPLVTLAGYTNAGKSTLHRRLAGSDAYVEDRLFATLDTMVRRVEPPDGEPLLLADTVGFIRKLPHTLVAAFRSTLEEVVRADLILHVVDVSHPARDRQMDAVQAVLDEIGAGDRPRLVVLNKLDRLRDMLGEDGARAEVERLRHRFPGAVAVSAVTGEGFPELSRAIQDALGRRRAVVEALVPYPMAHLAAFIHQRGRVLAEEYRAGGVFIRAEMETSLADRVRAALGPPGTARNGQGAPAERSGR</sequence>
<dbReference type="InterPro" id="IPR027417">
    <property type="entry name" value="P-loop_NTPase"/>
</dbReference>
<dbReference type="InterPro" id="IPR006073">
    <property type="entry name" value="GTP-bd"/>
</dbReference>
<dbReference type="PANTHER" id="PTHR10229:SF0">
    <property type="entry name" value="GTP-BINDING PROTEIN 6-RELATED"/>
    <property type="match status" value="1"/>
</dbReference>
<dbReference type="Proteomes" id="UP001163687">
    <property type="component" value="Chromosome"/>
</dbReference>
<dbReference type="AlphaFoldDB" id="A0AA35CJ32"/>
<keyword evidence="3 6" id="KW-0547">Nucleotide-binding</keyword>
<evidence type="ECO:0000256" key="1">
    <source>
        <dbReference type="ARBA" id="ARBA00022490"/>
    </source>
</evidence>
<dbReference type="PIRSF" id="PIRSF006809">
    <property type="entry name" value="GTP-binding_hflX_prd"/>
    <property type="match status" value="1"/>
</dbReference>
<feature type="region of interest" description="Disordered" evidence="10">
    <location>
        <begin position="13"/>
        <end position="34"/>
    </location>
</feature>
<dbReference type="EMBL" id="AP025628">
    <property type="protein sequence ID" value="BDG60007.1"/>
    <property type="molecule type" value="Genomic_DNA"/>
</dbReference>
<evidence type="ECO:0000256" key="6">
    <source>
        <dbReference type="HAMAP-Rule" id="MF_00900"/>
    </source>
</evidence>
<dbReference type="GO" id="GO:0005525">
    <property type="term" value="F:GTP binding"/>
    <property type="evidence" value="ECO:0007669"/>
    <property type="project" value="UniProtKB-UniRule"/>
</dbReference>
<dbReference type="Pfam" id="PF16360">
    <property type="entry name" value="GTP-bdg_M"/>
    <property type="match status" value="1"/>
</dbReference>
<proteinExistence type="inferred from homology"/>
<dbReference type="InterPro" id="IPR042108">
    <property type="entry name" value="GTPase_HflX_N_sf"/>
</dbReference>
<comment type="function">
    <text evidence="6">GTPase that associates with the 50S ribosomal subunit and may have a role during protein synthesis or ribosome biogenesis.</text>
</comment>
<comment type="subcellular location">
    <subcellularLocation>
        <location evidence="6">Cytoplasm</location>
    </subcellularLocation>
    <text evidence="6">May associate with membranes.</text>
</comment>
<gene>
    <name evidence="6" type="primary">hflX</name>
    <name evidence="12" type="ORF">caldi_10970</name>
</gene>
<feature type="binding site" evidence="7">
    <location>
        <begin position="260"/>
        <end position="263"/>
    </location>
    <ligand>
        <name>GTP</name>
        <dbReference type="ChEBI" id="CHEBI:37565"/>
    </ligand>
</feature>